<feature type="domain" description="D-glutamate N-acetyltransferase-like C-terminal" evidence="1">
    <location>
        <begin position="138"/>
        <end position="334"/>
    </location>
</feature>
<gene>
    <name evidence="3" type="ORF">MNBD_ALPHA02-2193</name>
</gene>
<dbReference type="InterPro" id="IPR035086">
    <property type="entry name" value="DgcN-like_C"/>
</dbReference>
<evidence type="ECO:0000259" key="1">
    <source>
        <dbReference type="Pfam" id="PF07755"/>
    </source>
</evidence>
<feature type="domain" description="D-glutamate N-acetyltransferase-like N-terminal" evidence="2">
    <location>
        <begin position="57"/>
        <end position="130"/>
    </location>
</feature>
<sequence>MPLWKVCNMIKKPYLLFVGDVQDAIYAKTAAGVQYWRPEQAAGQFRFPGGVDLGLPDYDMKAAVDAGLKTILIGVAPQGGKLPQNWLDFLLEGLGAGLDIASGLHVRLAEVPELKAAAEKYGRQIFDVRFPTQSFNVGTGALREGKRLLTVGTDCAVGKMYAALALEKEMQSQGLKATFRATGQTGILIAGSGVSVDAVVSDFISGATEYLSPPNSPDHWDILEGQGSLYHPAYAGVSLGLLHGAQADAIVVCHQAGRENVKGIEGYTLPTLKDCIALNLQMGGRTNPNITCVGININTSSLSEDAAMDYLKKTEDDLGLPCVDPVRTGVGPIVDKLIKDKI</sequence>
<dbReference type="AlphaFoldDB" id="A0A3B0S4T3"/>
<dbReference type="InterPro" id="IPR027417">
    <property type="entry name" value="P-loop_NTPase"/>
</dbReference>
<dbReference type="Gene3D" id="3.40.50.300">
    <property type="entry name" value="P-loop containing nucleotide triphosphate hydrolases"/>
    <property type="match status" value="1"/>
</dbReference>
<name>A0A3B0S4T3_9ZZZZ</name>
<reference evidence="3" key="1">
    <citation type="submission" date="2018-06" db="EMBL/GenBank/DDBJ databases">
        <authorList>
            <person name="Zhirakovskaya E."/>
        </authorList>
    </citation>
    <scope>NUCLEOTIDE SEQUENCE</scope>
</reference>
<evidence type="ECO:0000259" key="2">
    <source>
        <dbReference type="Pfam" id="PF17396"/>
    </source>
</evidence>
<dbReference type="Pfam" id="PF17396">
    <property type="entry name" value="DUF1611_N"/>
    <property type="match status" value="1"/>
</dbReference>
<organism evidence="3">
    <name type="scientific">hydrothermal vent metagenome</name>
    <dbReference type="NCBI Taxonomy" id="652676"/>
    <lineage>
        <taxon>unclassified sequences</taxon>
        <taxon>metagenomes</taxon>
        <taxon>ecological metagenomes</taxon>
    </lineage>
</organism>
<dbReference type="NCBIfam" id="NF041892">
    <property type="entry name" value="DgcN"/>
    <property type="match status" value="1"/>
</dbReference>
<dbReference type="Gene3D" id="3.40.50.720">
    <property type="entry name" value="NAD(P)-binding Rossmann-like Domain"/>
    <property type="match status" value="1"/>
</dbReference>
<dbReference type="PIRSF" id="PIRSF026760">
    <property type="entry name" value="UCP026760"/>
    <property type="match status" value="1"/>
</dbReference>
<dbReference type="InterPro" id="IPR035402">
    <property type="entry name" value="DgcN-like_N"/>
</dbReference>
<dbReference type="PANTHER" id="PTHR40690">
    <property type="entry name" value="GLL3100 PROTEIN"/>
    <property type="match status" value="1"/>
</dbReference>
<dbReference type="Pfam" id="PF07755">
    <property type="entry name" value="DUF1611"/>
    <property type="match status" value="1"/>
</dbReference>
<dbReference type="InterPro" id="IPR011669">
    <property type="entry name" value="DgcN-like"/>
</dbReference>
<proteinExistence type="predicted"/>
<accession>A0A3B0S4T3</accession>
<dbReference type="SUPFAM" id="SSF52540">
    <property type="entry name" value="P-loop containing nucleoside triphosphate hydrolases"/>
    <property type="match status" value="1"/>
</dbReference>
<dbReference type="EMBL" id="UOED01000099">
    <property type="protein sequence ID" value="VAV95368.1"/>
    <property type="molecule type" value="Genomic_DNA"/>
</dbReference>
<protein>
    <submittedName>
        <fullName evidence="3">Protein often near L-alanine-DL-glutamate epimerase (Cell wall recycling)</fullName>
    </submittedName>
</protein>
<evidence type="ECO:0000313" key="3">
    <source>
        <dbReference type="EMBL" id="VAV95368.1"/>
    </source>
</evidence>
<dbReference type="PANTHER" id="PTHR40690:SF1">
    <property type="entry name" value="DUF1611 DOMAIN-CONTAINING PROTEIN"/>
    <property type="match status" value="1"/>
</dbReference>